<dbReference type="SMART" id="SM00448">
    <property type="entry name" value="REC"/>
    <property type="match status" value="1"/>
</dbReference>
<comment type="caution">
    <text evidence="8">The sequence shown here is derived from an EMBL/GenBank/DDBJ whole genome shotgun (WGS) entry which is preliminary data.</text>
</comment>
<keyword evidence="3 8" id="KW-0238">DNA-binding</keyword>
<sequence>MNAPTIRVLIADDHAIVRQGLRAILSDTSDMVVAGEAENGIRALQLLRDGSWDVVLMDVNMPDRNGIDTLKLVKKEFPKLPVLMLSMHPEEQYAVRALKAGASGYLSKQSAPEQLVLAIRQVASGKKYVSAEVAEQLATAITEDDRAPHERLSDREYQTLCMIASGKTLTQIGEELNLSVKTVSVYRARLLEKMKLKNNAELTHYGLKHGLVE</sequence>
<dbReference type="PANTHER" id="PTHR43214:SF41">
    <property type="entry name" value="NITRATE_NITRITE RESPONSE REGULATOR PROTEIN NARP"/>
    <property type="match status" value="1"/>
</dbReference>
<evidence type="ECO:0000256" key="2">
    <source>
        <dbReference type="ARBA" id="ARBA00023015"/>
    </source>
</evidence>
<accession>A0A840BHW0</accession>
<keyword evidence="2" id="KW-0805">Transcription regulation</keyword>
<dbReference type="Gene3D" id="3.40.50.2300">
    <property type="match status" value="1"/>
</dbReference>
<dbReference type="InterPro" id="IPR000792">
    <property type="entry name" value="Tscrpt_reg_LuxR_C"/>
</dbReference>
<dbReference type="PRINTS" id="PR00038">
    <property type="entry name" value="HTHLUXR"/>
</dbReference>
<evidence type="ECO:0000313" key="9">
    <source>
        <dbReference type="Proteomes" id="UP000561045"/>
    </source>
</evidence>
<evidence type="ECO:0000313" key="8">
    <source>
        <dbReference type="EMBL" id="MBB4011884.1"/>
    </source>
</evidence>
<organism evidence="8 9">
    <name type="scientific">Niveibacterium umoris</name>
    <dbReference type="NCBI Taxonomy" id="1193620"/>
    <lineage>
        <taxon>Bacteria</taxon>
        <taxon>Pseudomonadati</taxon>
        <taxon>Pseudomonadota</taxon>
        <taxon>Betaproteobacteria</taxon>
        <taxon>Rhodocyclales</taxon>
        <taxon>Rhodocyclaceae</taxon>
        <taxon>Niveibacterium</taxon>
    </lineage>
</organism>
<reference evidence="8 9" key="1">
    <citation type="submission" date="2020-08" db="EMBL/GenBank/DDBJ databases">
        <title>Genomic Encyclopedia of Type Strains, Phase IV (KMG-IV): sequencing the most valuable type-strain genomes for metagenomic binning, comparative biology and taxonomic classification.</title>
        <authorList>
            <person name="Goeker M."/>
        </authorList>
    </citation>
    <scope>NUCLEOTIDE SEQUENCE [LARGE SCALE GENOMIC DNA]</scope>
    <source>
        <strain evidence="8 9">DSM 106739</strain>
    </source>
</reference>
<keyword evidence="9" id="KW-1185">Reference proteome</keyword>
<dbReference type="GO" id="GO:0000160">
    <property type="term" value="P:phosphorelay signal transduction system"/>
    <property type="evidence" value="ECO:0007669"/>
    <property type="project" value="InterPro"/>
</dbReference>
<dbReference type="GO" id="GO:0003677">
    <property type="term" value="F:DNA binding"/>
    <property type="evidence" value="ECO:0007669"/>
    <property type="project" value="UniProtKB-KW"/>
</dbReference>
<evidence type="ECO:0000256" key="3">
    <source>
        <dbReference type="ARBA" id="ARBA00023125"/>
    </source>
</evidence>
<dbReference type="InterPro" id="IPR016032">
    <property type="entry name" value="Sig_transdc_resp-reg_C-effctor"/>
</dbReference>
<feature type="modified residue" description="4-aspartylphosphate" evidence="5">
    <location>
        <position position="58"/>
    </location>
</feature>
<protein>
    <submittedName>
        <fullName evidence="8">DNA-binding NarL/FixJ family response regulator</fullName>
    </submittedName>
</protein>
<dbReference type="InterPro" id="IPR058245">
    <property type="entry name" value="NreC/VraR/RcsB-like_REC"/>
</dbReference>
<evidence type="ECO:0000256" key="1">
    <source>
        <dbReference type="ARBA" id="ARBA00022553"/>
    </source>
</evidence>
<dbReference type="SUPFAM" id="SSF52172">
    <property type="entry name" value="CheY-like"/>
    <property type="match status" value="1"/>
</dbReference>
<dbReference type="AlphaFoldDB" id="A0A840BHW0"/>
<dbReference type="Pfam" id="PF00072">
    <property type="entry name" value="Response_reg"/>
    <property type="match status" value="1"/>
</dbReference>
<dbReference type="SUPFAM" id="SSF46894">
    <property type="entry name" value="C-terminal effector domain of the bipartite response regulators"/>
    <property type="match status" value="1"/>
</dbReference>
<dbReference type="GO" id="GO:0006355">
    <property type="term" value="P:regulation of DNA-templated transcription"/>
    <property type="evidence" value="ECO:0007669"/>
    <property type="project" value="InterPro"/>
</dbReference>
<dbReference type="EMBL" id="JACIET010000001">
    <property type="protein sequence ID" value="MBB4011884.1"/>
    <property type="molecule type" value="Genomic_DNA"/>
</dbReference>
<dbReference type="PROSITE" id="PS50043">
    <property type="entry name" value="HTH_LUXR_2"/>
    <property type="match status" value="1"/>
</dbReference>
<dbReference type="InterPro" id="IPR039420">
    <property type="entry name" value="WalR-like"/>
</dbReference>
<feature type="domain" description="Response regulatory" evidence="7">
    <location>
        <begin position="7"/>
        <end position="123"/>
    </location>
</feature>
<dbReference type="PROSITE" id="PS50110">
    <property type="entry name" value="RESPONSE_REGULATORY"/>
    <property type="match status" value="1"/>
</dbReference>
<dbReference type="SMART" id="SM00421">
    <property type="entry name" value="HTH_LUXR"/>
    <property type="match status" value="1"/>
</dbReference>
<keyword evidence="1 5" id="KW-0597">Phosphoprotein</keyword>
<evidence type="ECO:0000259" key="6">
    <source>
        <dbReference type="PROSITE" id="PS50043"/>
    </source>
</evidence>
<dbReference type="InterPro" id="IPR001789">
    <property type="entry name" value="Sig_transdc_resp-reg_receiver"/>
</dbReference>
<evidence type="ECO:0000259" key="7">
    <source>
        <dbReference type="PROSITE" id="PS50110"/>
    </source>
</evidence>
<name>A0A840BHW0_9RHOO</name>
<feature type="domain" description="HTH luxR-type" evidence="6">
    <location>
        <begin position="145"/>
        <end position="210"/>
    </location>
</feature>
<proteinExistence type="predicted"/>
<dbReference type="Pfam" id="PF00196">
    <property type="entry name" value="GerE"/>
    <property type="match status" value="1"/>
</dbReference>
<dbReference type="Proteomes" id="UP000561045">
    <property type="component" value="Unassembled WGS sequence"/>
</dbReference>
<dbReference type="InterPro" id="IPR011006">
    <property type="entry name" value="CheY-like_superfamily"/>
</dbReference>
<keyword evidence="4" id="KW-0804">Transcription</keyword>
<dbReference type="CDD" id="cd06170">
    <property type="entry name" value="LuxR_C_like"/>
    <property type="match status" value="1"/>
</dbReference>
<dbReference type="PANTHER" id="PTHR43214">
    <property type="entry name" value="TWO-COMPONENT RESPONSE REGULATOR"/>
    <property type="match status" value="1"/>
</dbReference>
<gene>
    <name evidence="8" type="ORF">GGR36_001192</name>
</gene>
<evidence type="ECO:0000256" key="4">
    <source>
        <dbReference type="ARBA" id="ARBA00023163"/>
    </source>
</evidence>
<dbReference type="RefSeq" id="WP_183632961.1">
    <property type="nucleotide sequence ID" value="NZ_BAABLE010000011.1"/>
</dbReference>
<evidence type="ECO:0000256" key="5">
    <source>
        <dbReference type="PROSITE-ProRule" id="PRU00169"/>
    </source>
</evidence>
<dbReference type="CDD" id="cd17535">
    <property type="entry name" value="REC_NarL-like"/>
    <property type="match status" value="1"/>
</dbReference>